<feature type="region of interest" description="Disordered" evidence="1">
    <location>
        <begin position="1"/>
        <end position="29"/>
    </location>
</feature>
<dbReference type="PANTHER" id="PTHR46601:SF1">
    <property type="entry name" value="ADF-H DOMAIN-CONTAINING PROTEIN"/>
    <property type="match status" value="1"/>
</dbReference>
<evidence type="ECO:0000313" key="2">
    <source>
        <dbReference type="EMBL" id="CAB3986452.1"/>
    </source>
</evidence>
<dbReference type="EMBL" id="CACRXK020001017">
    <property type="protein sequence ID" value="CAB3986452.1"/>
    <property type="molecule type" value="Genomic_DNA"/>
</dbReference>
<keyword evidence="3" id="KW-1185">Reference proteome</keyword>
<dbReference type="AlphaFoldDB" id="A0A6S7GB97"/>
<organism evidence="2 3">
    <name type="scientific">Paramuricea clavata</name>
    <name type="common">Red gorgonian</name>
    <name type="synonym">Violescent sea-whip</name>
    <dbReference type="NCBI Taxonomy" id="317549"/>
    <lineage>
        <taxon>Eukaryota</taxon>
        <taxon>Metazoa</taxon>
        <taxon>Cnidaria</taxon>
        <taxon>Anthozoa</taxon>
        <taxon>Octocorallia</taxon>
        <taxon>Malacalcyonacea</taxon>
        <taxon>Plexauridae</taxon>
        <taxon>Paramuricea</taxon>
    </lineage>
</organism>
<comment type="caution">
    <text evidence="2">The sequence shown here is derived from an EMBL/GenBank/DDBJ whole genome shotgun (WGS) entry which is preliminary data.</text>
</comment>
<evidence type="ECO:0000256" key="1">
    <source>
        <dbReference type="SAM" id="MobiDB-lite"/>
    </source>
</evidence>
<accession>A0A6S7GB97</accession>
<feature type="compositionally biased region" description="Basic and acidic residues" evidence="1">
    <location>
        <begin position="49"/>
        <end position="62"/>
    </location>
</feature>
<dbReference type="Proteomes" id="UP001152795">
    <property type="component" value="Unassembled WGS sequence"/>
</dbReference>
<dbReference type="OrthoDB" id="5946700at2759"/>
<protein>
    <submittedName>
        <fullName evidence="2">Uncharacterized protein</fullName>
    </submittedName>
</protein>
<gene>
    <name evidence="2" type="ORF">PACLA_8A010845</name>
</gene>
<name>A0A6S7GB97_PARCT</name>
<dbReference type="PANTHER" id="PTHR46601">
    <property type="entry name" value="ULP_PROTEASE DOMAIN-CONTAINING PROTEIN"/>
    <property type="match status" value="1"/>
</dbReference>
<sequence length="849" mass="97651">MGKPSSSETIRLREGKKRKEEKVRETNVTDNSVTKKYHWALYKRRQRARAKEEIKQKEEKSRATKSKCRCSSEVSGQSGDKIFPTRMAKKRRVDLVKSQLPKSPAKKIAVVAALIESPTTRKGLENRGLVVSGEKSEEAEVAVSALRDERDAISDTKGQRSNDSRAATQTALGFLCGETIQKKRMKTKVSKMLNINRKRIGKAFNHRTKVLKSKKSCWTYTERRTSPDISRTTPNKKDIVRRRLAPKTYVTHAKQILEKTQTEAYLEFKQKYPDIQMGQRSFESCKPFYISIPQSQDRVSCCCRIHIETRMIFQSCMEFRRQLSHCPEEYVVYKHTTDLVNNTLCPKQKNEEYHHPDCLLQKCKNCGVAGFKILEKENYSTDAAPLVKWRKFEYVIVLTMITQTKRNSNEMFACFQNLLQTYPAHQFRANWQNQQLRELVENIPIGHAVAIHDYSENYSCAMQDQIESLYFAQVQASIHVTILHRHALMNVDGIESTEENPSPVTEHIFVISPDHHSVHSARKFMAGYLKEIGYDLKIMHEWTDGCSTQYKSRHCLGDVAQSSSDFGYVTIRNYFETSHAKGPQDGAGANLKHKADMAVIKRQVVIRNAKKLYEFAESTMKDPAPSRYQSESVKVKWRIFFYDNEMLRNRRDRYFKEIKGNRSIHAVVSTDGGCSLSSRFLSCYCDACLDWSYASCENSAYVDNWEEQELEREGGHQPTVVTRGDVSTTLEAIKHLATKDAIVTLLLLTEEYYLLQVIGEVLLTEERDDWGATYPPGAEIICGYFLARKRASSSPYYYELVREKEAAVYAATVRYICPELRVSSIQAQPLLYEISEELHMDILESLHGF</sequence>
<evidence type="ECO:0000313" key="3">
    <source>
        <dbReference type="Proteomes" id="UP001152795"/>
    </source>
</evidence>
<reference evidence="2" key="1">
    <citation type="submission" date="2020-04" db="EMBL/GenBank/DDBJ databases">
        <authorList>
            <person name="Alioto T."/>
            <person name="Alioto T."/>
            <person name="Gomez Garrido J."/>
        </authorList>
    </citation>
    <scope>NUCLEOTIDE SEQUENCE</scope>
    <source>
        <strain evidence="2">A484AB</strain>
    </source>
</reference>
<feature type="compositionally biased region" description="Basic and acidic residues" evidence="1">
    <location>
        <begin position="10"/>
        <end position="27"/>
    </location>
</feature>
<feature type="region of interest" description="Disordered" evidence="1">
    <location>
        <begin position="46"/>
        <end position="65"/>
    </location>
</feature>
<proteinExistence type="predicted"/>